<dbReference type="FunFam" id="3.30.70.270:FF:000001">
    <property type="entry name" value="Diguanylate cyclase domain protein"/>
    <property type="match status" value="1"/>
</dbReference>
<dbReference type="InterPro" id="IPR029787">
    <property type="entry name" value="Nucleotide_cyclase"/>
</dbReference>
<dbReference type="InterPro" id="IPR000160">
    <property type="entry name" value="GGDEF_dom"/>
</dbReference>
<proteinExistence type="predicted"/>
<feature type="domain" description="PAS" evidence="2">
    <location>
        <begin position="259"/>
        <end position="329"/>
    </location>
</feature>
<dbReference type="Pfam" id="PF00990">
    <property type="entry name" value="GGDEF"/>
    <property type="match status" value="1"/>
</dbReference>
<evidence type="ECO:0000259" key="2">
    <source>
        <dbReference type="PROSITE" id="PS50112"/>
    </source>
</evidence>
<protein>
    <recommendedName>
        <fullName evidence="7">Diguanylate cyclase</fullName>
    </recommendedName>
</protein>
<dbReference type="SMART" id="SM00267">
    <property type="entry name" value="GGDEF"/>
    <property type="match status" value="1"/>
</dbReference>
<feature type="coiled-coil region" evidence="1">
    <location>
        <begin position="116"/>
        <end position="143"/>
    </location>
</feature>
<dbReference type="RefSeq" id="WP_200759191.1">
    <property type="nucleotide sequence ID" value="NZ_AP023366.1"/>
</dbReference>
<feature type="domain" description="PAC" evidence="3">
    <location>
        <begin position="332"/>
        <end position="384"/>
    </location>
</feature>
<feature type="domain" description="GGDEF" evidence="4">
    <location>
        <begin position="416"/>
        <end position="549"/>
    </location>
</feature>
<dbReference type="SUPFAM" id="SSF55073">
    <property type="entry name" value="Nucleotide cyclase"/>
    <property type="match status" value="1"/>
</dbReference>
<dbReference type="InterPro" id="IPR001610">
    <property type="entry name" value="PAC"/>
</dbReference>
<dbReference type="PANTHER" id="PTHR44757:SF2">
    <property type="entry name" value="BIOFILM ARCHITECTURE MAINTENANCE PROTEIN MBAA"/>
    <property type="match status" value="1"/>
</dbReference>
<accession>A0A7I8DGY2</accession>
<dbReference type="InterPro" id="IPR035965">
    <property type="entry name" value="PAS-like_dom_sf"/>
</dbReference>
<dbReference type="Pfam" id="PF13426">
    <property type="entry name" value="PAS_9"/>
    <property type="match status" value="1"/>
</dbReference>
<dbReference type="InterPro" id="IPR013656">
    <property type="entry name" value="PAS_4"/>
</dbReference>
<dbReference type="Pfam" id="PF08448">
    <property type="entry name" value="PAS_4"/>
    <property type="match status" value="1"/>
</dbReference>
<dbReference type="KEGG" id="eff:skT53_35970"/>
<keyword evidence="6" id="KW-1185">Reference proteome</keyword>
<evidence type="ECO:0000259" key="4">
    <source>
        <dbReference type="PROSITE" id="PS50887"/>
    </source>
</evidence>
<feature type="domain" description="PAC" evidence="3">
    <location>
        <begin position="202"/>
        <end position="258"/>
    </location>
</feature>
<gene>
    <name evidence="5" type="ORF">skT53_35970</name>
</gene>
<dbReference type="PROSITE" id="PS50113">
    <property type="entry name" value="PAC"/>
    <property type="match status" value="3"/>
</dbReference>
<dbReference type="CDD" id="cd01949">
    <property type="entry name" value="GGDEF"/>
    <property type="match status" value="1"/>
</dbReference>
<dbReference type="PANTHER" id="PTHR44757">
    <property type="entry name" value="DIGUANYLATE CYCLASE DGCP"/>
    <property type="match status" value="1"/>
</dbReference>
<organism evidence="5 6">
    <name type="scientific">Effusibacillus dendaii</name>
    <dbReference type="NCBI Taxonomy" id="2743772"/>
    <lineage>
        <taxon>Bacteria</taxon>
        <taxon>Bacillati</taxon>
        <taxon>Bacillota</taxon>
        <taxon>Bacilli</taxon>
        <taxon>Bacillales</taxon>
        <taxon>Alicyclobacillaceae</taxon>
        <taxon>Effusibacillus</taxon>
    </lineage>
</organism>
<dbReference type="EMBL" id="AP023366">
    <property type="protein sequence ID" value="BCJ88612.1"/>
    <property type="molecule type" value="Genomic_DNA"/>
</dbReference>
<dbReference type="CDD" id="cd00130">
    <property type="entry name" value="PAS"/>
    <property type="match status" value="3"/>
</dbReference>
<dbReference type="Pfam" id="PF08447">
    <property type="entry name" value="PAS_3"/>
    <property type="match status" value="1"/>
</dbReference>
<dbReference type="NCBIfam" id="TIGR00254">
    <property type="entry name" value="GGDEF"/>
    <property type="match status" value="1"/>
</dbReference>
<dbReference type="PROSITE" id="PS50887">
    <property type="entry name" value="GGDEF"/>
    <property type="match status" value="1"/>
</dbReference>
<dbReference type="InterPro" id="IPR000700">
    <property type="entry name" value="PAS-assoc_C"/>
</dbReference>
<dbReference type="InterPro" id="IPR013655">
    <property type="entry name" value="PAS_fold_3"/>
</dbReference>
<dbReference type="PROSITE" id="PS50112">
    <property type="entry name" value="PAS"/>
    <property type="match status" value="3"/>
</dbReference>
<feature type="domain" description="PAS" evidence="2">
    <location>
        <begin position="9"/>
        <end position="79"/>
    </location>
</feature>
<dbReference type="SMART" id="SM00091">
    <property type="entry name" value="PAS"/>
    <property type="match status" value="3"/>
</dbReference>
<dbReference type="InterPro" id="IPR052155">
    <property type="entry name" value="Biofilm_reg_signaling"/>
</dbReference>
<feature type="domain" description="PAS" evidence="2">
    <location>
        <begin position="133"/>
        <end position="203"/>
    </location>
</feature>
<dbReference type="AlphaFoldDB" id="A0A7I8DGY2"/>
<feature type="domain" description="PAC" evidence="3">
    <location>
        <begin position="81"/>
        <end position="132"/>
    </location>
</feature>
<evidence type="ECO:0000313" key="5">
    <source>
        <dbReference type="EMBL" id="BCJ88612.1"/>
    </source>
</evidence>
<dbReference type="InterPro" id="IPR043128">
    <property type="entry name" value="Rev_trsase/Diguanyl_cyclase"/>
</dbReference>
<dbReference type="NCBIfam" id="TIGR00229">
    <property type="entry name" value="sensory_box"/>
    <property type="match status" value="3"/>
</dbReference>
<sequence>MTINLIVNQEQWYKYLFEQYPDPIFSLDLNGNFTSINPAGEKLVGYTKEEIQQMSFMTLLQSDLKEDIMRVLQKAIQGESQHYRSAINNKNGDVIYLDITNIPIVMDGEIVGVYGIAKDITERKQMEDQLAACEENYRLISEHMKDLIIVLDVNGVVQYVSPSHKTLLGFDINEIEGNLALDLVHPPDIAELITKFKEMFQTKTSIQVIFHYQCKDGSTIPVEATAIPVLTDENKVENVVVVARDIRDRIATRQALQESEKQYRLIAEYSADVIRVVTVDGAITYASPAHHSVLGFEPETFIGKSIYYMIHPEDFHIVKSRFEELFSERQPVSYEVRRKHSNGSYIWLETYVTPVFDEQGNIFEVVGVSRDVSQRKHAEERLLHLAYHDALTDLPNRRLFKDRVDQAIKNAKRNRLSLAVFYLDCDKFKSINDTFGHDVGDQIIMGFAERIRACVREQDTVGRIGGDEFVVLLPNIQTPNDAVQVANRILESIQEPWQIEDNAFNNTTSIGISLYPTDGEDPETLIKQADRALYMAKQAGGNTFRFYTS</sequence>
<dbReference type="Gene3D" id="3.30.450.20">
    <property type="entry name" value="PAS domain"/>
    <property type="match status" value="3"/>
</dbReference>
<evidence type="ECO:0000256" key="1">
    <source>
        <dbReference type="SAM" id="Coils"/>
    </source>
</evidence>
<evidence type="ECO:0000313" key="6">
    <source>
        <dbReference type="Proteomes" id="UP000593802"/>
    </source>
</evidence>
<reference evidence="5 6" key="1">
    <citation type="submission" date="2020-08" db="EMBL/GenBank/DDBJ databases">
        <title>Complete Genome Sequence of Effusibacillus dendaii Strain skT53, Isolated from Farmland soil.</title>
        <authorList>
            <person name="Konishi T."/>
            <person name="Kawasaki H."/>
        </authorList>
    </citation>
    <scope>NUCLEOTIDE SEQUENCE [LARGE SCALE GENOMIC DNA]</scope>
    <source>
        <strain evidence="6">skT53</strain>
    </source>
</reference>
<dbReference type="SMART" id="SM00086">
    <property type="entry name" value="PAC"/>
    <property type="match status" value="3"/>
</dbReference>
<dbReference type="Proteomes" id="UP000593802">
    <property type="component" value="Chromosome"/>
</dbReference>
<keyword evidence="1" id="KW-0175">Coiled coil</keyword>
<dbReference type="InterPro" id="IPR000014">
    <property type="entry name" value="PAS"/>
</dbReference>
<dbReference type="Gene3D" id="3.30.70.270">
    <property type="match status" value="1"/>
</dbReference>
<evidence type="ECO:0000259" key="3">
    <source>
        <dbReference type="PROSITE" id="PS50113"/>
    </source>
</evidence>
<evidence type="ECO:0008006" key="7">
    <source>
        <dbReference type="Google" id="ProtNLM"/>
    </source>
</evidence>
<name>A0A7I8DGY2_9BACL</name>
<dbReference type="SUPFAM" id="SSF55785">
    <property type="entry name" value="PYP-like sensor domain (PAS domain)"/>
    <property type="match status" value="3"/>
</dbReference>